<dbReference type="SUPFAM" id="SSF90123">
    <property type="entry name" value="ABC transporter transmembrane region"/>
    <property type="match status" value="2"/>
</dbReference>
<feature type="transmembrane region" description="Helical" evidence="8">
    <location>
        <begin position="619"/>
        <end position="645"/>
    </location>
</feature>
<dbReference type="EMBL" id="PKIZ01000019">
    <property type="protein sequence ID" value="PKZ41066.1"/>
    <property type="molecule type" value="Genomic_DNA"/>
</dbReference>
<dbReference type="GO" id="GO:0140359">
    <property type="term" value="F:ABC-type transporter activity"/>
    <property type="evidence" value="ECO:0007669"/>
    <property type="project" value="InterPro"/>
</dbReference>
<gene>
    <name evidence="11" type="primary">cydC</name>
    <name evidence="11" type="ORF">CYJ76_09525</name>
</gene>
<dbReference type="InterPro" id="IPR003439">
    <property type="entry name" value="ABC_transporter-like_ATP-bd"/>
</dbReference>
<reference evidence="11 12" key="1">
    <citation type="submission" date="2017-12" db="EMBL/GenBank/DDBJ databases">
        <title>Phylogenetic diversity of female urinary microbiome.</title>
        <authorList>
            <person name="Thomas-White K."/>
            <person name="Wolfe A.J."/>
        </authorList>
    </citation>
    <scope>NUCLEOTIDE SEQUENCE [LARGE SCALE GENOMIC DNA]</scope>
    <source>
        <strain evidence="11 12">UMB1298</strain>
    </source>
</reference>
<organism evidence="11 12">
    <name type="scientific">Kytococcus schroeteri</name>
    <dbReference type="NCBI Taxonomy" id="138300"/>
    <lineage>
        <taxon>Bacteria</taxon>
        <taxon>Bacillati</taxon>
        <taxon>Actinomycetota</taxon>
        <taxon>Actinomycetes</taxon>
        <taxon>Micrococcales</taxon>
        <taxon>Kytococcaceae</taxon>
        <taxon>Kytococcus</taxon>
    </lineage>
</organism>
<keyword evidence="5 8" id="KW-1133">Transmembrane helix</keyword>
<keyword evidence="6 8" id="KW-0472">Membrane</keyword>
<dbReference type="PANTHER" id="PTHR24221:SF590">
    <property type="entry name" value="COMPONENT LINKED WITH THE ASSEMBLY OF CYTOCHROME' TRANSPORT TRANSMEMBRANE ATP-BINDING PROTEIN ABC TRANSPORTER CYDD-RELATED"/>
    <property type="match status" value="1"/>
</dbReference>
<keyword evidence="3" id="KW-0547">Nucleotide-binding</keyword>
<feature type="domain" description="ABC transporter" evidence="9">
    <location>
        <begin position="951"/>
        <end position="1162"/>
    </location>
</feature>
<dbReference type="GO" id="GO:0045454">
    <property type="term" value="P:cell redox homeostasis"/>
    <property type="evidence" value="ECO:0007669"/>
    <property type="project" value="InterPro"/>
</dbReference>
<feature type="transmembrane region" description="Helical" evidence="8">
    <location>
        <begin position="841"/>
        <end position="861"/>
    </location>
</feature>
<dbReference type="GO" id="GO:0005524">
    <property type="term" value="F:ATP binding"/>
    <property type="evidence" value="ECO:0007669"/>
    <property type="project" value="UniProtKB-KW"/>
</dbReference>
<dbReference type="NCBIfam" id="TIGR02868">
    <property type="entry name" value="CydC"/>
    <property type="match status" value="1"/>
</dbReference>
<comment type="subcellular location">
    <subcellularLocation>
        <location evidence="1">Cell membrane</location>
        <topology evidence="1">Multi-pass membrane protein</topology>
    </subcellularLocation>
</comment>
<dbReference type="PANTHER" id="PTHR24221">
    <property type="entry name" value="ATP-BINDING CASSETTE SUB-FAMILY B"/>
    <property type="match status" value="1"/>
</dbReference>
<dbReference type="PROSITE" id="PS00211">
    <property type="entry name" value="ABC_TRANSPORTER_1"/>
    <property type="match status" value="2"/>
</dbReference>
<feature type="domain" description="ABC transmembrane type-1" evidence="10">
    <location>
        <begin position="27"/>
        <end position="323"/>
    </location>
</feature>
<sequence length="1164" mass="120257">MKPFDPRLLRLLPTARKEVAAVALPVVLQGVVAVLQALAVAWLATSVVAAAYRGATGQPVPPGIGPGVAAPSLGHLGPMGAGTDLLVPALAVAGLLAARGLLAGWVHRRAAVAGARVTGALREALARRWLDGGPGRSATRLTAGVGQVEPYVASYLPSLVAAGAVPVLVVAALAWVDLSSAVVVLLTLPLLPVFAALIGQATAAETDRRWRALDALAGHFLDVMRGLPTLVALGRAERQVRSIEEVGQAHRRATVRTLRTAFLTTAAMELLSTISVAIVAVFVGLRLAHGELGLMVGLAAILLAPEAYWPVRRVGADFHSAADGAQTLEEVLPLLEGDAAGRAPAVGGARDGVRAAGVRFAHAQGPAIELPDGWGLPGRGLVAVTGPSGSGKSTLLWLLAGLLDPATGRVEAPRTHLVTQRPFLPRGDVEDALRLVPAAAAAPCEELAAVLDRVGLLEVVEALPQGWSTPLGDDGQGLSAGERARLGLARALLDDAPVLLLDEPTAHLDADTAAVVHRVLREESAHRLVVAVTHRDALAAVADLQVRVADGRVGAPVAQAPAPQPAPRRDPSAVQRYASRPGPLDQNRTSAGAQATPGAQAGPSTPPGRPRIVRPTPQLWRAALVGALSSMAGVALTATSGWLIVRAWEQPIVLLLMVAIVGVRTFGIARPVLRYAERLDSHDVALDQLVGRRAETYRRLVPLTPARLGQRGRARVLTGVVADLDDVVMATVRWWVPTVGALATGLVAAALLAVPSPVVGLLVAAQTGLVVAGAAWAERRTAGTQAAELAARERTWEAAHTLADRCDEVRAVGAGPTLLRALTEAEAAVARHVGRRALAQGLVRAGSWVLAGLVVAVAAWGAPSTGLGGPLTALLVLTPLALADVLAGVPDAASAHARARVAADRVEALLAQEPAVAQAGDAPARTTQPDPTQPDAGRPDPAQPVSARPHLRLEGLSARWTPQAEETLRGLDLDLPPDRRIALTGPSGSGKSTALAVLARHLDPSAGRSTQDGHDVLDLPLATTRAAVAFQDDSPHVFASSLRENLRAARPGADDAVLTDALQRAGLGPFLADLPDGLDTMLGAGHRAVSGGEQARIGLARVLLGDRPVVLLDEPVAHLDGPTASAVMDELGAATRDRSVVLVSHREEGRDWCDATVRLERAAG</sequence>
<feature type="transmembrane region" description="Helical" evidence="8">
    <location>
        <begin position="85"/>
        <end position="106"/>
    </location>
</feature>
<evidence type="ECO:0000259" key="10">
    <source>
        <dbReference type="PROSITE" id="PS50929"/>
    </source>
</evidence>
<dbReference type="Pfam" id="PF00005">
    <property type="entry name" value="ABC_tran"/>
    <property type="match status" value="2"/>
</dbReference>
<protein>
    <submittedName>
        <fullName evidence="11">Thiol reductant ABC exporter subunit CydC</fullName>
    </submittedName>
</protein>
<dbReference type="InterPro" id="IPR003593">
    <property type="entry name" value="AAA+_ATPase"/>
</dbReference>
<evidence type="ECO:0000256" key="2">
    <source>
        <dbReference type="ARBA" id="ARBA00022692"/>
    </source>
</evidence>
<feature type="transmembrane region" description="Helical" evidence="8">
    <location>
        <begin position="261"/>
        <end position="286"/>
    </location>
</feature>
<evidence type="ECO:0000313" key="11">
    <source>
        <dbReference type="EMBL" id="PKZ41066.1"/>
    </source>
</evidence>
<dbReference type="Proteomes" id="UP000234206">
    <property type="component" value="Unassembled WGS sequence"/>
</dbReference>
<dbReference type="InterPro" id="IPR039421">
    <property type="entry name" value="Type_1_exporter"/>
</dbReference>
<dbReference type="InterPro" id="IPR036640">
    <property type="entry name" value="ABC1_TM_sf"/>
</dbReference>
<dbReference type="SMART" id="SM00382">
    <property type="entry name" value="AAA"/>
    <property type="match status" value="2"/>
</dbReference>
<feature type="transmembrane region" description="Helical" evidence="8">
    <location>
        <begin position="292"/>
        <end position="311"/>
    </location>
</feature>
<feature type="transmembrane region" description="Helical" evidence="8">
    <location>
        <begin position="651"/>
        <end position="669"/>
    </location>
</feature>
<dbReference type="Gene3D" id="3.40.50.300">
    <property type="entry name" value="P-loop containing nucleotide triphosphate hydrolases"/>
    <property type="match status" value="2"/>
</dbReference>
<feature type="region of interest" description="Disordered" evidence="7">
    <location>
        <begin position="915"/>
        <end position="946"/>
    </location>
</feature>
<feature type="transmembrane region" description="Helical" evidence="8">
    <location>
        <begin position="155"/>
        <end position="176"/>
    </location>
</feature>
<evidence type="ECO:0000256" key="6">
    <source>
        <dbReference type="ARBA" id="ARBA00023136"/>
    </source>
</evidence>
<dbReference type="GO" id="GO:0034775">
    <property type="term" value="P:glutathione transmembrane transport"/>
    <property type="evidence" value="ECO:0007669"/>
    <property type="project" value="InterPro"/>
</dbReference>
<evidence type="ECO:0000256" key="4">
    <source>
        <dbReference type="ARBA" id="ARBA00022840"/>
    </source>
</evidence>
<evidence type="ECO:0000256" key="1">
    <source>
        <dbReference type="ARBA" id="ARBA00004651"/>
    </source>
</evidence>
<dbReference type="CDD" id="cd18584">
    <property type="entry name" value="ABC_6TM_AarD_CydD"/>
    <property type="match status" value="1"/>
</dbReference>
<dbReference type="PROSITE" id="PS50929">
    <property type="entry name" value="ABC_TM1F"/>
    <property type="match status" value="2"/>
</dbReference>
<feature type="domain" description="ABC transmembrane type-1" evidence="10">
    <location>
        <begin position="622"/>
        <end position="860"/>
    </location>
</feature>
<keyword evidence="12" id="KW-1185">Reference proteome</keyword>
<feature type="domain" description="ABC transporter" evidence="9">
    <location>
        <begin position="353"/>
        <end position="578"/>
    </location>
</feature>
<dbReference type="GO" id="GO:0016887">
    <property type="term" value="F:ATP hydrolysis activity"/>
    <property type="evidence" value="ECO:0007669"/>
    <property type="project" value="InterPro"/>
</dbReference>
<dbReference type="PROSITE" id="PS50893">
    <property type="entry name" value="ABC_TRANSPORTER_2"/>
    <property type="match status" value="2"/>
</dbReference>
<dbReference type="InterPro" id="IPR027417">
    <property type="entry name" value="P-loop_NTPase"/>
</dbReference>
<name>A0A2I1P8V7_9MICO</name>
<evidence type="ECO:0000313" key="12">
    <source>
        <dbReference type="Proteomes" id="UP000234206"/>
    </source>
</evidence>
<accession>A0A2I1P8V7</accession>
<evidence type="ECO:0000256" key="5">
    <source>
        <dbReference type="ARBA" id="ARBA00022989"/>
    </source>
</evidence>
<keyword evidence="4" id="KW-0067">ATP-binding</keyword>
<evidence type="ECO:0000259" key="9">
    <source>
        <dbReference type="PROSITE" id="PS50893"/>
    </source>
</evidence>
<comment type="caution">
    <text evidence="11">The sequence shown here is derived from an EMBL/GenBank/DDBJ whole genome shotgun (WGS) entry which is preliminary data.</text>
</comment>
<dbReference type="InterPro" id="IPR011527">
    <property type="entry name" value="ABC1_TM_dom"/>
</dbReference>
<evidence type="ECO:0000256" key="3">
    <source>
        <dbReference type="ARBA" id="ARBA00022741"/>
    </source>
</evidence>
<feature type="transmembrane region" description="Helical" evidence="8">
    <location>
        <begin position="21"/>
        <end position="44"/>
    </location>
</feature>
<evidence type="ECO:0000256" key="8">
    <source>
        <dbReference type="SAM" id="Phobius"/>
    </source>
</evidence>
<dbReference type="AlphaFoldDB" id="A0A2I1P8V7"/>
<dbReference type="GO" id="GO:0005886">
    <property type="term" value="C:plasma membrane"/>
    <property type="evidence" value="ECO:0007669"/>
    <property type="project" value="UniProtKB-SubCell"/>
</dbReference>
<dbReference type="InterPro" id="IPR014223">
    <property type="entry name" value="ABC_CydC/D"/>
</dbReference>
<dbReference type="OrthoDB" id="3237158at2"/>
<feature type="transmembrane region" description="Helical" evidence="8">
    <location>
        <begin position="734"/>
        <end position="752"/>
    </location>
</feature>
<feature type="region of interest" description="Disordered" evidence="7">
    <location>
        <begin position="555"/>
        <end position="613"/>
    </location>
</feature>
<evidence type="ECO:0000256" key="7">
    <source>
        <dbReference type="SAM" id="MobiDB-lite"/>
    </source>
</evidence>
<feature type="transmembrane region" description="Helical" evidence="8">
    <location>
        <begin position="182"/>
        <end position="203"/>
    </location>
</feature>
<dbReference type="SUPFAM" id="SSF52540">
    <property type="entry name" value="P-loop containing nucleoside triphosphate hydrolases"/>
    <property type="match status" value="2"/>
</dbReference>
<feature type="transmembrane region" description="Helical" evidence="8">
    <location>
        <begin position="758"/>
        <end position="777"/>
    </location>
</feature>
<proteinExistence type="predicted"/>
<feature type="compositionally biased region" description="Low complexity" evidence="7">
    <location>
        <begin position="589"/>
        <end position="603"/>
    </location>
</feature>
<dbReference type="Gene3D" id="1.20.1560.10">
    <property type="entry name" value="ABC transporter type 1, transmembrane domain"/>
    <property type="match status" value="2"/>
</dbReference>
<dbReference type="InterPro" id="IPR017871">
    <property type="entry name" value="ABC_transporter-like_CS"/>
</dbReference>
<dbReference type="Pfam" id="PF00664">
    <property type="entry name" value="ABC_membrane"/>
    <property type="match status" value="1"/>
</dbReference>
<dbReference type="RefSeq" id="WP_101849969.1">
    <property type="nucleotide sequence ID" value="NZ_PKIZ01000019.1"/>
</dbReference>
<keyword evidence="2 8" id="KW-0812">Transmembrane</keyword>